<keyword evidence="1" id="KW-0732">Signal</keyword>
<reference evidence="2" key="1">
    <citation type="submission" date="2020-11" db="EMBL/GenBank/DDBJ databases">
        <authorList>
            <consortium name="DOE Joint Genome Institute"/>
            <person name="Ahrendt S."/>
            <person name="Riley R."/>
            <person name="Andreopoulos W."/>
            <person name="Labutti K."/>
            <person name="Pangilinan J."/>
            <person name="Ruiz-Duenas F.J."/>
            <person name="Barrasa J.M."/>
            <person name="Sanchez-Garcia M."/>
            <person name="Camarero S."/>
            <person name="Miyauchi S."/>
            <person name="Serrano A."/>
            <person name="Linde D."/>
            <person name="Babiker R."/>
            <person name="Drula E."/>
            <person name="Ayuso-Fernandez I."/>
            <person name="Pacheco R."/>
            <person name="Padilla G."/>
            <person name="Ferreira P."/>
            <person name="Barriuso J."/>
            <person name="Kellner H."/>
            <person name="Castanera R."/>
            <person name="Alfaro M."/>
            <person name="Ramirez L."/>
            <person name="Pisabarro A.G."/>
            <person name="Kuo A."/>
            <person name="Tritt A."/>
            <person name="Lipzen A."/>
            <person name="He G."/>
            <person name="Yan M."/>
            <person name="Ng V."/>
            <person name="Cullen D."/>
            <person name="Martin F."/>
            <person name="Rosso M.-N."/>
            <person name="Henrissat B."/>
            <person name="Hibbett D."/>
            <person name="Martinez A.T."/>
            <person name="Grigoriev I.V."/>
        </authorList>
    </citation>
    <scope>NUCLEOTIDE SEQUENCE</scope>
    <source>
        <strain evidence="2">CBS 506.95</strain>
    </source>
</reference>
<feature type="chain" id="PRO_5040110429" evidence="1">
    <location>
        <begin position="19"/>
        <end position="359"/>
    </location>
</feature>
<organism evidence="2 3">
    <name type="scientific">Crepidotus variabilis</name>
    <dbReference type="NCBI Taxonomy" id="179855"/>
    <lineage>
        <taxon>Eukaryota</taxon>
        <taxon>Fungi</taxon>
        <taxon>Dikarya</taxon>
        <taxon>Basidiomycota</taxon>
        <taxon>Agaricomycotina</taxon>
        <taxon>Agaricomycetes</taxon>
        <taxon>Agaricomycetidae</taxon>
        <taxon>Agaricales</taxon>
        <taxon>Agaricineae</taxon>
        <taxon>Crepidotaceae</taxon>
        <taxon>Crepidotus</taxon>
    </lineage>
</organism>
<sequence length="359" mass="40662">MCWLAGLQVVSILSTSSGFHSHDRTLGVNFVLFPSDRLLNALSFKFSVATWSESLSPVEWTITPSSKWSASVAVMRFSSSRRWPLGRRTLRKELVSEMIRSNCKSPEELYLALSRAQVVALFPELRYRILHSASKAELRSDLLLSALSLRKSPSAIYVHIQLPIRLHHAINIVDLPETLLGVDGVHSHMLTEYYLTDQRRAIQCFRASDKPGDEAWITSYVKFHKVSTAWKVYSCSSSVEATMDQLRVIDQSNADPLNPSSFLFYLNDDMITGEVFDADDALNLRKAESAFFQIVPPWPELRNRQSTLKAGSSYLSLPWIGNDSEDDTMVVCVDKCSKRLNWYNKRELEESIDDDGNDG</sequence>
<proteinExistence type="predicted"/>
<comment type="caution">
    <text evidence="2">The sequence shown here is derived from an EMBL/GenBank/DDBJ whole genome shotgun (WGS) entry which is preliminary data.</text>
</comment>
<protein>
    <submittedName>
        <fullName evidence="2">Uncharacterized protein</fullName>
    </submittedName>
</protein>
<accession>A0A9P6JLF9</accession>
<evidence type="ECO:0000313" key="3">
    <source>
        <dbReference type="Proteomes" id="UP000807306"/>
    </source>
</evidence>
<dbReference type="AlphaFoldDB" id="A0A9P6JLF9"/>
<dbReference type="Proteomes" id="UP000807306">
    <property type="component" value="Unassembled WGS sequence"/>
</dbReference>
<evidence type="ECO:0000313" key="2">
    <source>
        <dbReference type="EMBL" id="KAF9524690.1"/>
    </source>
</evidence>
<evidence type="ECO:0000256" key="1">
    <source>
        <dbReference type="SAM" id="SignalP"/>
    </source>
</evidence>
<dbReference type="EMBL" id="MU157894">
    <property type="protein sequence ID" value="KAF9524690.1"/>
    <property type="molecule type" value="Genomic_DNA"/>
</dbReference>
<keyword evidence="3" id="KW-1185">Reference proteome</keyword>
<feature type="signal peptide" evidence="1">
    <location>
        <begin position="1"/>
        <end position="18"/>
    </location>
</feature>
<gene>
    <name evidence="2" type="ORF">CPB83DRAFT_838692</name>
</gene>
<name>A0A9P6JLF9_9AGAR</name>